<dbReference type="InterPro" id="IPR004556">
    <property type="entry name" value="HemK-like"/>
</dbReference>
<keyword evidence="4" id="KW-0949">S-adenosyl-L-methionine</keyword>
<feature type="domain" description="Methyltransferase small" evidence="6">
    <location>
        <begin position="118"/>
        <end position="198"/>
    </location>
</feature>
<keyword evidence="2 8" id="KW-0489">Methyltransferase</keyword>
<dbReference type="InterPro" id="IPR050320">
    <property type="entry name" value="N5-glutamine_MTase"/>
</dbReference>
<dbReference type="NCBIfam" id="TIGR00536">
    <property type="entry name" value="hemK_fam"/>
    <property type="match status" value="1"/>
</dbReference>
<feature type="domain" description="Release factor glutamine methyltransferase N-terminal" evidence="7">
    <location>
        <begin position="8"/>
        <end position="75"/>
    </location>
</feature>
<dbReference type="Pfam" id="PF17827">
    <property type="entry name" value="PrmC_N"/>
    <property type="match status" value="1"/>
</dbReference>
<evidence type="ECO:0000259" key="7">
    <source>
        <dbReference type="Pfam" id="PF17827"/>
    </source>
</evidence>
<keyword evidence="3 8" id="KW-0808">Transferase</keyword>
<evidence type="ECO:0000313" key="8">
    <source>
        <dbReference type="EMBL" id="OGY51611.1"/>
    </source>
</evidence>
<evidence type="ECO:0000256" key="1">
    <source>
        <dbReference type="ARBA" id="ARBA00012771"/>
    </source>
</evidence>
<dbReference type="SUPFAM" id="SSF53335">
    <property type="entry name" value="S-adenosyl-L-methionine-dependent methyltransferases"/>
    <property type="match status" value="1"/>
</dbReference>
<evidence type="ECO:0000313" key="9">
    <source>
        <dbReference type="Proteomes" id="UP000177376"/>
    </source>
</evidence>
<dbReference type="InterPro" id="IPR007848">
    <property type="entry name" value="Small_mtfrase_dom"/>
</dbReference>
<evidence type="ECO:0000259" key="6">
    <source>
        <dbReference type="Pfam" id="PF05175"/>
    </source>
</evidence>
<dbReference type="Proteomes" id="UP000177376">
    <property type="component" value="Unassembled WGS sequence"/>
</dbReference>
<evidence type="ECO:0000256" key="3">
    <source>
        <dbReference type="ARBA" id="ARBA00022679"/>
    </source>
</evidence>
<dbReference type="InterPro" id="IPR040758">
    <property type="entry name" value="PrmC_N"/>
</dbReference>
<reference evidence="8 9" key="1">
    <citation type="journal article" date="2016" name="Nat. Commun.">
        <title>Thousands of microbial genomes shed light on interconnected biogeochemical processes in an aquifer system.</title>
        <authorList>
            <person name="Anantharaman K."/>
            <person name="Brown C.T."/>
            <person name="Hug L.A."/>
            <person name="Sharon I."/>
            <person name="Castelle C.J."/>
            <person name="Probst A.J."/>
            <person name="Thomas B.C."/>
            <person name="Singh A."/>
            <person name="Wilkins M.J."/>
            <person name="Karaoz U."/>
            <person name="Brodie E.L."/>
            <person name="Williams K.H."/>
            <person name="Hubbard S.S."/>
            <person name="Banfield J.F."/>
        </authorList>
    </citation>
    <scope>NUCLEOTIDE SEQUENCE [LARGE SCALE GENOMIC DNA]</scope>
</reference>
<dbReference type="PANTHER" id="PTHR18895">
    <property type="entry name" value="HEMK METHYLTRANSFERASE"/>
    <property type="match status" value="1"/>
</dbReference>
<dbReference type="Pfam" id="PF05175">
    <property type="entry name" value="MTS"/>
    <property type="match status" value="1"/>
</dbReference>
<evidence type="ECO:0000256" key="2">
    <source>
        <dbReference type="ARBA" id="ARBA00022603"/>
    </source>
</evidence>
<dbReference type="AlphaFoldDB" id="A0A1G1YH70"/>
<evidence type="ECO:0000256" key="4">
    <source>
        <dbReference type="ARBA" id="ARBA00022691"/>
    </source>
</evidence>
<comment type="caution">
    <text evidence="8">The sequence shown here is derived from an EMBL/GenBank/DDBJ whole genome shotgun (WGS) entry which is preliminary data.</text>
</comment>
<dbReference type="NCBIfam" id="TIGR03534">
    <property type="entry name" value="RF_mod_PrmC"/>
    <property type="match status" value="1"/>
</dbReference>
<dbReference type="Gene3D" id="3.40.50.150">
    <property type="entry name" value="Vaccinia Virus protein VP39"/>
    <property type="match status" value="1"/>
</dbReference>
<protein>
    <recommendedName>
        <fullName evidence="1">peptide chain release factor N(5)-glutamine methyltransferase</fullName>
        <ecNumber evidence="1">2.1.1.297</ecNumber>
    </recommendedName>
</protein>
<dbReference type="CDD" id="cd02440">
    <property type="entry name" value="AdoMet_MTases"/>
    <property type="match status" value="1"/>
</dbReference>
<organism evidence="8 9">
    <name type="scientific">Candidatus Buchananbacteria bacterium RIFCSPLOWO2_01_FULL_39_33</name>
    <dbReference type="NCBI Taxonomy" id="1797543"/>
    <lineage>
        <taxon>Bacteria</taxon>
        <taxon>Candidatus Buchananiibacteriota</taxon>
    </lineage>
</organism>
<proteinExistence type="predicted"/>
<name>A0A1G1YH70_9BACT</name>
<dbReference type="EC" id="2.1.1.297" evidence="1"/>
<evidence type="ECO:0000256" key="5">
    <source>
        <dbReference type="ARBA" id="ARBA00048391"/>
    </source>
</evidence>
<dbReference type="Gene3D" id="1.10.8.10">
    <property type="entry name" value="DNA helicase RuvA subunit, C-terminal domain"/>
    <property type="match status" value="1"/>
</dbReference>
<dbReference type="EMBL" id="MHIM01000034">
    <property type="protein sequence ID" value="OGY51611.1"/>
    <property type="molecule type" value="Genomic_DNA"/>
</dbReference>
<dbReference type="InterPro" id="IPR029063">
    <property type="entry name" value="SAM-dependent_MTases_sf"/>
</dbReference>
<accession>A0A1G1YH70</accession>
<dbReference type="GO" id="GO:0032259">
    <property type="term" value="P:methylation"/>
    <property type="evidence" value="ECO:0007669"/>
    <property type="project" value="UniProtKB-KW"/>
</dbReference>
<comment type="catalytic activity">
    <reaction evidence="5">
        <text>L-glutaminyl-[peptide chain release factor] + S-adenosyl-L-methionine = N(5)-methyl-L-glutaminyl-[peptide chain release factor] + S-adenosyl-L-homocysteine + H(+)</text>
        <dbReference type="Rhea" id="RHEA:42896"/>
        <dbReference type="Rhea" id="RHEA-COMP:10271"/>
        <dbReference type="Rhea" id="RHEA-COMP:10272"/>
        <dbReference type="ChEBI" id="CHEBI:15378"/>
        <dbReference type="ChEBI" id="CHEBI:30011"/>
        <dbReference type="ChEBI" id="CHEBI:57856"/>
        <dbReference type="ChEBI" id="CHEBI:59789"/>
        <dbReference type="ChEBI" id="CHEBI:61891"/>
        <dbReference type="EC" id="2.1.1.297"/>
    </reaction>
</comment>
<sequence>MTIIEAEKFGADKLKKVDITSAILETEVLLSAILNQSKELILANPNLKITKAQEKKYKSLIKRREKFEPVAYLIGKKEFYGLTFKVNKNVLIPRPETELLVDEVINFVTETKKQKNKKTKINIIDIGTGSGAIAIALKTHLPQAKIIATDNSKAALKVAQINAELNKTEIQFIYSDLISKIKDKIDIIAANLPYLPSEEKDSKNIFSLALKYEPKPALFAGQYGLDEYEKLFRQIKNLKIKPQVIVCEIGPTYINKTKKLVKENFPNWRLKIKKDLCGKNRLLIIKKPG</sequence>
<dbReference type="PANTHER" id="PTHR18895:SF74">
    <property type="entry name" value="MTRF1L RELEASE FACTOR GLUTAMINE METHYLTRANSFERASE"/>
    <property type="match status" value="1"/>
</dbReference>
<dbReference type="GO" id="GO:0102559">
    <property type="term" value="F:peptide chain release factor N(5)-glutamine methyltransferase activity"/>
    <property type="evidence" value="ECO:0007669"/>
    <property type="project" value="UniProtKB-EC"/>
</dbReference>
<gene>
    <name evidence="8" type="ORF">A3A02_02270</name>
</gene>
<dbReference type="InterPro" id="IPR019874">
    <property type="entry name" value="RF_methyltr_PrmC"/>
</dbReference>